<accession>A0A165P7H8</accession>
<name>A0A165P7H8_9APHY</name>
<reference evidence="2 3" key="1">
    <citation type="journal article" date="2016" name="Mol. Biol. Evol.">
        <title>Comparative Genomics of Early-Diverging Mushroom-Forming Fungi Provides Insights into the Origins of Lignocellulose Decay Capabilities.</title>
        <authorList>
            <person name="Nagy L.G."/>
            <person name="Riley R."/>
            <person name="Tritt A."/>
            <person name="Adam C."/>
            <person name="Daum C."/>
            <person name="Floudas D."/>
            <person name="Sun H."/>
            <person name="Yadav J.S."/>
            <person name="Pangilinan J."/>
            <person name="Larsson K.H."/>
            <person name="Matsuura K."/>
            <person name="Barry K."/>
            <person name="Labutti K."/>
            <person name="Kuo R."/>
            <person name="Ohm R.A."/>
            <person name="Bhattacharya S.S."/>
            <person name="Shirouzu T."/>
            <person name="Yoshinaga Y."/>
            <person name="Martin F.M."/>
            <person name="Grigoriev I.V."/>
            <person name="Hibbett D.S."/>
        </authorList>
    </citation>
    <scope>NUCLEOTIDE SEQUENCE [LARGE SCALE GENOMIC DNA]</scope>
    <source>
        <strain evidence="2 3">L-15889</strain>
    </source>
</reference>
<gene>
    <name evidence="2" type="ORF">DAEQUDRAFT_766823</name>
</gene>
<dbReference type="EMBL" id="KV429072">
    <property type="protein sequence ID" value="KZT67864.1"/>
    <property type="molecule type" value="Genomic_DNA"/>
</dbReference>
<keyword evidence="3" id="KW-1185">Reference proteome</keyword>
<feature type="repeat" description="ANK" evidence="1">
    <location>
        <begin position="101"/>
        <end position="130"/>
    </location>
</feature>
<dbReference type="Gene3D" id="1.25.40.20">
    <property type="entry name" value="Ankyrin repeat-containing domain"/>
    <property type="match status" value="1"/>
</dbReference>
<dbReference type="AlphaFoldDB" id="A0A165P7H8"/>
<evidence type="ECO:0000313" key="2">
    <source>
        <dbReference type="EMBL" id="KZT67864.1"/>
    </source>
</evidence>
<dbReference type="STRING" id="1314783.A0A165P7H8"/>
<dbReference type="InterPro" id="IPR036770">
    <property type="entry name" value="Ankyrin_rpt-contain_sf"/>
</dbReference>
<evidence type="ECO:0000256" key="1">
    <source>
        <dbReference type="PROSITE-ProRule" id="PRU00023"/>
    </source>
</evidence>
<dbReference type="OrthoDB" id="194358at2759"/>
<evidence type="ECO:0000313" key="3">
    <source>
        <dbReference type="Proteomes" id="UP000076727"/>
    </source>
</evidence>
<proteinExistence type="predicted"/>
<dbReference type="Pfam" id="PF00023">
    <property type="entry name" value="Ank"/>
    <property type="match status" value="1"/>
</dbReference>
<organism evidence="2 3">
    <name type="scientific">Daedalea quercina L-15889</name>
    <dbReference type="NCBI Taxonomy" id="1314783"/>
    <lineage>
        <taxon>Eukaryota</taxon>
        <taxon>Fungi</taxon>
        <taxon>Dikarya</taxon>
        <taxon>Basidiomycota</taxon>
        <taxon>Agaricomycotina</taxon>
        <taxon>Agaricomycetes</taxon>
        <taxon>Polyporales</taxon>
        <taxon>Fomitopsis</taxon>
    </lineage>
</organism>
<keyword evidence="1" id="KW-0040">ANK repeat</keyword>
<sequence>MTEALTALPRRLTGAFGQNSSKLKQFAFDRWFGQVAKVKRAVKSGRAPDLTGTETPYKFGYCTLVVARAQRDADAFPDADHIATIKYLISSGAPKDSSDIAGLTALHHATMSTQGPTLALVRILLESGANPVNAATSVTVRSTYRDMGSLMSVSAFTRQTIGLSTAPQPNTHSRSVHVPLKRELVCTVEAAGNETAYMRIATTVFTKGVGRAKAYFPAFKSKDELVCKVGEVLAEQPF</sequence>
<dbReference type="SUPFAM" id="SSF48403">
    <property type="entry name" value="Ankyrin repeat"/>
    <property type="match status" value="1"/>
</dbReference>
<dbReference type="Proteomes" id="UP000076727">
    <property type="component" value="Unassembled WGS sequence"/>
</dbReference>
<protein>
    <submittedName>
        <fullName evidence="2">Uncharacterized protein</fullName>
    </submittedName>
</protein>
<dbReference type="PROSITE" id="PS50297">
    <property type="entry name" value="ANK_REP_REGION"/>
    <property type="match status" value="1"/>
</dbReference>
<dbReference type="PROSITE" id="PS50088">
    <property type="entry name" value="ANK_REPEAT"/>
    <property type="match status" value="1"/>
</dbReference>
<dbReference type="InterPro" id="IPR002110">
    <property type="entry name" value="Ankyrin_rpt"/>
</dbReference>